<dbReference type="AlphaFoldDB" id="A0A7R8D2M2"/>
<reference evidence="2" key="1">
    <citation type="submission" date="2021-02" db="EMBL/GenBank/DDBJ databases">
        <authorList>
            <person name="Bekaert M."/>
        </authorList>
    </citation>
    <scope>NUCLEOTIDE SEQUENCE</scope>
    <source>
        <strain evidence="2">IoA-00</strain>
    </source>
</reference>
<organism evidence="2 3">
    <name type="scientific">Lepeophtheirus salmonis</name>
    <name type="common">Salmon louse</name>
    <name type="synonym">Caligus salmonis</name>
    <dbReference type="NCBI Taxonomy" id="72036"/>
    <lineage>
        <taxon>Eukaryota</taxon>
        <taxon>Metazoa</taxon>
        <taxon>Ecdysozoa</taxon>
        <taxon>Arthropoda</taxon>
        <taxon>Crustacea</taxon>
        <taxon>Multicrustacea</taxon>
        <taxon>Hexanauplia</taxon>
        <taxon>Copepoda</taxon>
        <taxon>Siphonostomatoida</taxon>
        <taxon>Caligidae</taxon>
        <taxon>Lepeophtheirus</taxon>
    </lineage>
</organism>
<feature type="compositionally biased region" description="Basic and acidic residues" evidence="1">
    <location>
        <begin position="19"/>
        <end position="33"/>
    </location>
</feature>
<feature type="region of interest" description="Disordered" evidence="1">
    <location>
        <begin position="1"/>
        <end position="87"/>
    </location>
</feature>
<name>A0A7R8D2M2_LEPSM</name>
<sequence length="225" mass="25323">MGWVCDAKNKVTKNNAIKSDSHSKSSSTKEKEHSHKSKAIPSEYHSKSTSTKDKLEDKGSLKSSYTTSGSPSMSSSNQVKRKYLQSSSKKSELNTNLFEIEDNVQFEKSGSKTYEFKSSCTKDIFLQHLSLIPSHPFTKIRREDLESKIVDSSVSSIQDKTELSKVIELKVTPLNLKLNTSQIKTVIKSSLSEAKLPLTTQFSVDRSDVEYKKHISKLNEMNHLL</sequence>
<evidence type="ECO:0000256" key="1">
    <source>
        <dbReference type="SAM" id="MobiDB-lite"/>
    </source>
</evidence>
<dbReference type="Proteomes" id="UP000675881">
    <property type="component" value="Chromosome 7"/>
</dbReference>
<keyword evidence="3" id="KW-1185">Reference proteome</keyword>
<proteinExistence type="predicted"/>
<evidence type="ECO:0000313" key="3">
    <source>
        <dbReference type="Proteomes" id="UP000675881"/>
    </source>
</evidence>
<evidence type="ECO:0000313" key="2">
    <source>
        <dbReference type="EMBL" id="CAF3007095.1"/>
    </source>
</evidence>
<dbReference type="EMBL" id="HG994586">
    <property type="protein sequence ID" value="CAF3007095.1"/>
    <property type="molecule type" value="Genomic_DNA"/>
</dbReference>
<gene>
    <name evidence="2" type="ORF">LSAA_12802</name>
</gene>
<protein>
    <submittedName>
        <fullName evidence="2">(salmon louse) hypothetical protein</fullName>
    </submittedName>
</protein>
<feature type="compositionally biased region" description="Low complexity" evidence="1">
    <location>
        <begin position="61"/>
        <end position="76"/>
    </location>
</feature>
<accession>A0A7R8D2M2</accession>
<feature type="compositionally biased region" description="Basic and acidic residues" evidence="1">
    <location>
        <begin position="44"/>
        <end position="60"/>
    </location>
</feature>